<dbReference type="Gene3D" id="3.40.50.1000">
    <property type="entry name" value="HAD superfamily/HAD-like"/>
    <property type="match status" value="2"/>
</dbReference>
<dbReference type="PANTHER" id="PTHR19288:SF46">
    <property type="entry name" value="HALOACID DEHALOGENASE-LIKE HYDROLASE DOMAIN-CONTAINING PROTEIN 2"/>
    <property type="match status" value="1"/>
</dbReference>
<evidence type="ECO:0000313" key="3">
    <source>
        <dbReference type="Proteomes" id="UP000324585"/>
    </source>
</evidence>
<dbReference type="NCBIfam" id="TIGR01452">
    <property type="entry name" value="PGP_euk"/>
    <property type="match status" value="1"/>
</dbReference>
<dbReference type="InterPro" id="IPR006357">
    <property type="entry name" value="HAD-SF_hydro_IIA"/>
</dbReference>
<dbReference type="NCBIfam" id="TIGR01460">
    <property type="entry name" value="HAD-SF-IIA"/>
    <property type="match status" value="1"/>
</dbReference>
<keyword evidence="3" id="KW-1185">Reference proteome</keyword>
<dbReference type="GO" id="GO:0016791">
    <property type="term" value="F:phosphatase activity"/>
    <property type="evidence" value="ECO:0007669"/>
    <property type="project" value="InterPro"/>
</dbReference>
<dbReference type="AlphaFoldDB" id="A0A5J4YYA0"/>
<evidence type="ECO:0000256" key="1">
    <source>
        <dbReference type="ARBA" id="ARBA00022801"/>
    </source>
</evidence>
<protein>
    <submittedName>
        <fullName evidence="2">Phosphoglycolate phosphatase 2</fullName>
    </submittedName>
</protein>
<dbReference type="PANTHER" id="PTHR19288">
    <property type="entry name" value="4-NITROPHENYLPHOSPHATASE-RELATED"/>
    <property type="match status" value="1"/>
</dbReference>
<dbReference type="OrthoDB" id="413953at2759"/>
<sequence length="364" mass="39219">MFGFQYAIGALDVRATGGGTCVQKRAAHYPSVFVAVRRRRHRVTCCVGAPERAAEGVVAAAASPELKAPRCVLLDQDGVLWHGESSVEGSADAVKELRARGIRTIFVTNNVRFSRRGYAQKLKRNGIDARPDDIVTSGSALASYVKSKHSDIKTAYVIGEPGLVEELESVGIRCFRHDASTEMDEALFANLSDMSKRTDEDKQMQLPERCDLVAIGWDLQFSMAKMSYASFFVQKGALFLATNLDAQDKSASGYLMPGTGPMVGALECATGRAADAVIGKPSALLIETILTEFGVERADAMMVGDRLDTDILFAKNGGIGSVLVLTGCTTEQELAELDPSDIRRPDHVFPSLAHYVAALPSPAR</sequence>
<dbReference type="InterPro" id="IPR006349">
    <property type="entry name" value="PGP_euk"/>
</dbReference>
<accession>A0A5J4YYA0</accession>
<dbReference type="InterPro" id="IPR036412">
    <property type="entry name" value="HAD-like_sf"/>
</dbReference>
<dbReference type="InterPro" id="IPR023214">
    <property type="entry name" value="HAD_sf"/>
</dbReference>
<comment type="caution">
    <text evidence="2">The sequence shown here is derived from an EMBL/GenBank/DDBJ whole genome shotgun (WGS) entry which is preliminary data.</text>
</comment>
<reference evidence="3" key="1">
    <citation type="journal article" date="2019" name="Nat. Commun.">
        <title>Expansion of phycobilisome linker gene families in mesophilic red algae.</title>
        <authorList>
            <person name="Lee J."/>
            <person name="Kim D."/>
            <person name="Bhattacharya D."/>
            <person name="Yoon H.S."/>
        </authorList>
    </citation>
    <scope>NUCLEOTIDE SEQUENCE [LARGE SCALE GENOMIC DNA]</scope>
    <source>
        <strain evidence="3">CCMP 1328</strain>
    </source>
</reference>
<keyword evidence="1" id="KW-0378">Hydrolase</keyword>
<dbReference type="SUPFAM" id="SSF56784">
    <property type="entry name" value="HAD-like"/>
    <property type="match status" value="1"/>
</dbReference>
<dbReference type="Pfam" id="PF13242">
    <property type="entry name" value="Hydrolase_like"/>
    <property type="match status" value="1"/>
</dbReference>
<proteinExistence type="predicted"/>
<dbReference type="OMA" id="AGLDFHI"/>
<dbReference type="GO" id="GO:0005737">
    <property type="term" value="C:cytoplasm"/>
    <property type="evidence" value="ECO:0007669"/>
    <property type="project" value="TreeGrafter"/>
</dbReference>
<dbReference type="Proteomes" id="UP000324585">
    <property type="component" value="Unassembled WGS sequence"/>
</dbReference>
<name>A0A5J4YYA0_PORPP</name>
<organism evidence="2 3">
    <name type="scientific">Porphyridium purpureum</name>
    <name type="common">Red alga</name>
    <name type="synonym">Porphyridium cruentum</name>
    <dbReference type="NCBI Taxonomy" id="35688"/>
    <lineage>
        <taxon>Eukaryota</taxon>
        <taxon>Rhodophyta</taxon>
        <taxon>Bangiophyceae</taxon>
        <taxon>Porphyridiales</taxon>
        <taxon>Porphyridiaceae</taxon>
        <taxon>Porphyridium</taxon>
    </lineage>
</organism>
<evidence type="ECO:0000313" key="2">
    <source>
        <dbReference type="EMBL" id="KAA8495603.1"/>
    </source>
</evidence>
<gene>
    <name evidence="2" type="ORF">FVE85_1758</name>
</gene>
<dbReference type="Pfam" id="PF13344">
    <property type="entry name" value="Hydrolase_6"/>
    <property type="match status" value="1"/>
</dbReference>
<dbReference type="EMBL" id="VRMN01000003">
    <property type="protein sequence ID" value="KAA8495603.1"/>
    <property type="molecule type" value="Genomic_DNA"/>
</dbReference>